<protein>
    <recommendedName>
        <fullName evidence="9">Syndetin</fullName>
    </recommendedName>
</protein>
<proteinExistence type="predicted"/>
<dbReference type="Pfam" id="PF10475">
    <property type="entry name" value="Vps54_N"/>
    <property type="match status" value="1"/>
</dbReference>
<keyword evidence="8" id="KW-1185">Reference proteome</keyword>
<dbReference type="GO" id="GO:0032456">
    <property type="term" value="P:endocytic recycling"/>
    <property type="evidence" value="ECO:0007669"/>
    <property type="project" value="InterPro"/>
</dbReference>
<dbReference type="InterPro" id="IPR040047">
    <property type="entry name" value="VPS50"/>
</dbReference>
<evidence type="ECO:0000256" key="2">
    <source>
        <dbReference type="ARBA" id="ARBA00022927"/>
    </source>
</evidence>
<dbReference type="Pfam" id="PF10474">
    <property type="entry name" value="Syndetin_C"/>
    <property type="match status" value="1"/>
</dbReference>
<evidence type="ECO:0008006" key="9">
    <source>
        <dbReference type="Google" id="ProtNLM"/>
    </source>
</evidence>
<evidence type="ECO:0000259" key="6">
    <source>
        <dbReference type="Pfam" id="PF10475"/>
    </source>
</evidence>
<organism evidence="7 8">
    <name type="scientific">Elysia crispata</name>
    <name type="common">lettuce slug</name>
    <dbReference type="NCBI Taxonomy" id="231223"/>
    <lineage>
        <taxon>Eukaryota</taxon>
        <taxon>Metazoa</taxon>
        <taxon>Spiralia</taxon>
        <taxon>Lophotrochozoa</taxon>
        <taxon>Mollusca</taxon>
        <taxon>Gastropoda</taxon>
        <taxon>Heterobranchia</taxon>
        <taxon>Euthyneura</taxon>
        <taxon>Panpulmonata</taxon>
        <taxon>Sacoglossa</taxon>
        <taxon>Placobranchoidea</taxon>
        <taxon>Plakobranchidae</taxon>
        <taxon>Elysia</taxon>
    </lineage>
</organism>
<accession>A0AAE0XTM2</accession>
<evidence type="ECO:0000313" key="8">
    <source>
        <dbReference type="Proteomes" id="UP001283361"/>
    </source>
</evidence>
<dbReference type="GO" id="GO:1990745">
    <property type="term" value="C:EARP complex"/>
    <property type="evidence" value="ECO:0007669"/>
    <property type="project" value="InterPro"/>
</dbReference>
<dbReference type="InterPro" id="IPR019514">
    <property type="entry name" value="Syndetin_C"/>
</dbReference>
<dbReference type="PANTHER" id="PTHR13258">
    <property type="entry name" value="SYNDETIN"/>
    <property type="match status" value="1"/>
</dbReference>
<reference evidence="7" key="1">
    <citation type="journal article" date="2023" name="G3 (Bethesda)">
        <title>A reference genome for the long-term kleptoplast-retaining sea slug Elysia crispata morphotype clarki.</title>
        <authorList>
            <person name="Eastman K.E."/>
            <person name="Pendleton A.L."/>
            <person name="Shaikh M.A."/>
            <person name="Suttiyut T."/>
            <person name="Ogas R."/>
            <person name="Tomko P."/>
            <person name="Gavelis G."/>
            <person name="Widhalm J.R."/>
            <person name="Wisecaver J.H."/>
        </authorList>
    </citation>
    <scope>NUCLEOTIDE SEQUENCE</scope>
    <source>
        <strain evidence="7">ECLA1</strain>
    </source>
</reference>
<name>A0AAE0XTM2_9GAST</name>
<dbReference type="Proteomes" id="UP001283361">
    <property type="component" value="Unassembled WGS sequence"/>
</dbReference>
<dbReference type="GO" id="GO:0005829">
    <property type="term" value="C:cytosol"/>
    <property type="evidence" value="ECO:0007669"/>
    <property type="project" value="GOC"/>
</dbReference>
<evidence type="ECO:0000256" key="4">
    <source>
        <dbReference type="SAM" id="MobiDB-lite"/>
    </source>
</evidence>
<keyword evidence="1" id="KW-0813">Transport</keyword>
<evidence type="ECO:0000313" key="7">
    <source>
        <dbReference type="EMBL" id="KAK3711517.1"/>
    </source>
</evidence>
<dbReference type="EMBL" id="JAWDGP010007603">
    <property type="protein sequence ID" value="KAK3711517.1"/>
    <property type="molecule type" value="Genomic_DNA"/>
</dbReference>
<dbReference type="GO" id="GO:0015031">
    <property type="term" value="P:protein transport"/>
    <property type="evidence" value="ECO:0007669"/>
    <property type="project" value="UniProtKB-KW"/>
</dbReference>
<dbReference type="GO" id="GO:0042147">
    <property type="term" value="P:retrograde transport, endosome to Golgi"/>
    <property type="evidence" value="ECO:0007669"/>
    <property type="project" value="InterPro"/>
</dbReference>
<feature type="domain" description="Vacuolar protein sorting-associated protein 54 N-terminal" evidence="6">
    <location>
        <begin position="57"/>
        <end position="350"/>
    </location>
</feature>
<dbReference type="PANTHER" id="PTHR13258:SF0">
    <property type="entry name" value="SYNDETIN"/>
    <property type="match status" value="1"/>
</dbReference>
<feature type="domain" description="Syndetin C-terminal" evidence="5">
    <location>
        <begin position="725"/>
        <end position="957"/>
    </location>
</feature>
<keyword evidence="3" id="KW-0175">Coiled coil</keyword>
<dbReference type="InterPro" id="IPR019515">
    <property type="entry name" value="VPS54_N"/>
</dbReference>
<keyword evidence="2" id="KW-0653">Protein transport</keyword>
<gene>
    <name evidence="7" type="ORF">RRG08_020772</name>
</gene>
<evidence type="ECO:0000259" key="5">
    <source>
        <dbReference type="Pfam" id="PF10474"/>
    </source>
</evidence>
<dbReference type="AlphaFoldDB" id="A0AAE0XTM2"/>
<feature type="region of interest" description="Disordered" evidence="4">
    <location>
        <begin position="588"/>
        <end position="610"/>
    </location>
</feature>
<evidence type="ECO:0000256" key="3">
    <source>
        <dbReference type="ARBA" id="ARBA00023054"/>
    </source>
</evidence>
<feature type="region of interest" description="Disordered" evidence="4">
    <location>
        <begin position="544"/>
        <end position="574"/>
    </location>
</feature>
<comment type="caution">
    <text evidence="7">The sequence shown here is derived from an EMBL/GenBank/DDBJ whole genome shotgun (WGS) entry which is preliminary data.</text>
</comment>
<evidence type="ECO:0000256" key="1">
    <source>
        <dbReference type="ARBA" id="ARBA00022448"/>
    </source>
</evidence>
<dbReference type="GO" id="GO:0000149">
    <property type="term" value="F:SNARE binding"/>
    <property type="evidence" value="ECO:0007669"/>
    <property type="project" value="TreeGrafter"/>
</dbReference>
<sequence length="964" mass="110991">MALKSKLKSLIIGGKQDSLQSPSEETISDFLTVGAAAVSKGKVVTKPVNPHEEQEIIDGIESSYYNNESFDTSLYELQKLSTEELDLEIISNDCTKLRTQLQAVSKRISELILQNHPAYATELQRVMDLQKTLKSARSVCQIGRRHIDHARESFTIASLGLLSNYRKRQQLNGLLKSLRTIKTLQRTDLRLREMMEEEDYSGAIQLCLECQKAASTFRHYKCISELSSKLQDTLEMIEEQLDVALSKTCTGFDEVHYQKVQRAYSQLGKTQTAMDQLHMHFASAIHNTAFTIILGYVELTSGSGGTENFQKRQYTDLCKHITIETFTPCLVDLCKALWGVLKSYYKTMKWHETNDKDAARQSPEPEDGAAEVEANFNRRYVNQKLEYGRVRVWQDVQQKVRAYVLASDLSGLKLDEFIYVLDVVNRMIEIGDEFCGSKSEALQDSMKQQSLNYFKTHHRIRLDELHMFLENEAWEICPVKSNFNILQLMEFRFMRKWANSRHMIPDNEIITRVDQTAASEASDQEERNYFSKYLADEANPFDKPVEEEENEDVFSGVGETDHSYGDSDSDSDIPDELKKDYIDEITGEAHSYKQNKRRTSSRGSKGGNHGPLITNTTINVLRVMGKYLQMISILKPIAFEVISCMSQLFDYYLYTVHSFFGSDAPVTNDKTINQRLFTTLQRIRDNLIAQPHGPTQPGIETQEGMDKILPASMAPHVNLTMSSNLYGLAERVVATESLMFLVKQLDYLQPYLEELIPTNKKAFLSQFYSQTVHMASEVRKPVYSVVSSHCVSYDLVLQQMGTVRWDVREIMSQHSPYIDTLLQSFRDLKQKLCEVERRVPLPRPVTDLLWEQCVRQANRTFVEGYASSKKCSHEGRALMQLDFQQFLTNIDHFVELKPIPEREFVEAYIKAYYLSKTQLEVWVHDHKEYSNKQLLSLINCVQQLDRKSKQKLVSMVEEMDRGRR</sequence>